<protein>
    <submittedName>
        <fullName evidence="4">HDOD domain-containing protein</fullName>
    </submittedName>
</protein>
<evidence type="ECO:0000256" key="1">
    <source>
        <dbReference type="SAM" id="Coils"/>
    </source>
</evidence>
<evidence type="ECO:0000256" key="2">
    <source>
        <dbReference type="SAM" id="MobiDB-lite"/>
    </source>
</evidence>
<feature type="compositionally biased region" description="Basic and acidic residues" evidence="2">
    <location>
        <begin position="438"/>
        <end position="450"/>
    </location>
</feature>
<evidence type="ECO:0000313" key="3">
    <source>
        <dbReference type="Proteomes" id="UP000095282"/>
    </source>
</evidence>
<proteinExistence type="predicted"/>
<sequence length="476" mass="54728">MGSVRKREIVEFTGIRTYFFANLALYADFNEEILFNQPENANPVAAYIFGASDVKPSENEILDVLVPENADAEAIFTGMDACLALGFIPKFKALSLRQKSHDLSYALENGGLQRIARMSRLRKESGILWILIKILMAENDEKRFDSILDLCHLDLDFDALVLIKILGLETEENREEVEIIKGNVMERMGRKELVDLMKNEPKDEFTRLLTVYPIEESAKKLVAHLIDLFPSSDDNDVESEISKRRITCQLVFLLARAIASGNIHVAKQMNNWIPEGIRKEMFPGIQMSRVETALELVDLAMKNSSSIILPEMQILENTWSRRAIITILDTFRFAITQKIFGDDFHVDLKNIIGVVEKLENAIRNTQKSLENYKIVEESGSEEEFDVTQTPSEPESIPEILEKMAEKLRAMTPEQLEKKPAGLKIQRKGIKERKRWKKMLNEKMKEKEKKEKTMKKTTNEEWVSGHQHDNLITIDRR</sequence>
<dbReference type="WBParaSite" id="Csp11.Scaffold630.g19557.t2">
    <property type="protein sequence ID" value="Csp11.Scaffold630.g19557.t2"/>
    <property type="gene ID" value="Csp11.Scaffold630.g19557"/>
</dbReference>
<dbReference type="STRING" id="1561998.A0A1I7UUS2"/>
<reference evidence="4" key="1">
    <citation type="submission" date="2016-11" db="UniProtKB">
        <authorList>
            <consortium name="WormBaseParasite"/>
        </authorList>
    </citation>
    <scope>IDENTIFICATION</scope>
</reference>
<dbReference type="AlphaFoldDB" id="A0A1I7UUS2"/>
<feature type="compositionally biased region" description="Basic and acidic residues" evidence="2">
    <location>
        <begin position="465"/>
        <end position="476"/>
    </location>
</feature>
<name>A0A1I7UUS2_9PELO</name>
<evidence type="ECO:0000313" key="4">
    <source>
        <dbReference type="WBParaSite" id="Csp11.Scaffold630.g19557.t2"/>
    </source>
</evidence>
<keyword evidence="1" id="KW-0175">Coiled coil</keyword>
<feature type="coiled-coil region" evidence="1">
    <location>
        <begin position="348"/>
        <end position="375"/>
    </location>
</feature>
<keyword evidence="3" id="KW-1185">Reference proteome</keyword>
<organism evidence="3 4">
    <name type="scientific">Caenorhabditis tropicalis</name>
    <dbReference type="NCBI Taxonomy" id="1561998"/>
    <lineage>
        <taxon>Eukaryota</taxon>
        <taxon>Metazoa</taxon>
        <taxon>Ecdysozoa</taxon>
        <taxon>Nematoda</taxon>
        <taxon>Chromadorea</taxon>
        <taxon>Rhabditida</taxon>
        <taxon>Rhabditina</taxon>
        <taxon>Rhabditomorpha</taxon>
        <taxon>Rhabditoidea</taxon>
        <taxon>Rhabditidae</taxon>
        <taxon>Peloderinae</taxon>
        <taxon>Caenorhabditis</taxon>
    </lineage>
</organism>
<feature type="region of interest" description="Disordered" evidence="2">
    <location>
        <begin position="438"/>
        <end position="476"/>
    </location>
</feature>
<accession>A0A1I7UUS2</accession>
<dbReference type="Proteomes" id="UP000095282">
    <property type="component" value="Unplaced"/>
</dbReference>